<comment type="similarity">
    <text evidence="2">Belongs to the membrane fusion protein (MFP) (TC 8.A.1) family.</text>
</comment>
<evidence type="ECO:0000259" key="6">
    <source>
        <dbReference type="Pfam" id="PF25967"/>
    </source>
</evidence>
<evidence type="ECO:0000256" key="2">
    <source>
        <dbReference type="ARBA" id="ARBA00009477"/>
    </source>
</evidence>
<dbReference type="KEGG" id="hbv:ABIV_0021"/>
<dbReference type="Pfam" id="PF25876">
    <property type="entry name" value="HH_MFP_RND"/>
    <property type="match status" value="1"/>
</dbReference>
<dbReference type="InterPro" id="IPR006143">
    <property type="entry name" value="RND_pump_MFP"/>
</dbReference>
<dbReference type="PANTHER" id="PTHR30158">
    <property type="entry name" value="ACRA/E-RELATED COMPONENT OF DRUG EFFLUX TRANSPORTER"/>
    <property type="match status" value="1"/>
</dbReference>
<feature type="domain" description="Multidrug resistance protein MdtA-like alpha-helical hairpin" evidence="3">
    <location>
        <begin position="106"/>
        <end position="164"/>
    </location>
</feature>
<evidence type="ECO:0000259" key="4">
    <source>
        <dbReference type="Pfam" id="PF25917"/>
    </source>
</evidence>
<organism evidence="8 10">
    <name type="scientific">Halarcobacter bivalviorum</name>
    <dbReference type="NCBI Taxonomy" id="663364"/>
    <lineage>
        <taxon>Bacteria</taxon>
        <taxon>Pseudomonadati</taxon>
        <taxon>Campylobacterota</taxon>
        <taxon>Epsilonproteobacteria</taxon>
        <taxon>Campylobacterales</taxon>
        <taxon>Arcobacteraceae</taxon>
        <taxon>Halarcobacter</taxon>
    </lineage>
</organism>
<comment type="subcellular location">
    <subcellularLocation>
        <location evidence="1">Cell envelope</location>
    </subcellularLocation>
</comment>
<keyword evidence="10" id="KW-1185">Reference proteome</keyword>
<sequence>MIKATSKKILLLTTIAVVGFTGCFQGETKDTKQQTSPQKPSLPVQVFKVNKENNTTNKTYPTLLKAYEQVDIMARVSGTLEKKYFKEGDFVKKGTLLYKIEPDLYLANLNMKKANFTKAKKDFERAKALFASKSISKQTFDDYTYQYESSKAALAEAQINLNYTNVSAPIDGIVGIKKHNVGDLVGTSSANSHLITITNTNPIHAEFSLPKDDMDSFLSQIKDKKAKINLLANGKTYSEGEIDFIAPTIDSNTDTLLLRAKFKNPNSELIVGNFTKIELTNLSLGDVLIIPENAVLKTAKASIVYVVDENNIAKVRPVTIGSLVEKGLVIKDGLKVGEQIVITNLAKLRPDTKVQIVNKEK</sequence>
<dbReference type="Pfam" id="PF25944">
    <property type="entry name" value="Beta-barrel_RND"/>
    <property type="match status" value="1"/>
</dbReference>
<evidence type="ECO:0000259" key="5">
    <source>
        <dbReference type="Pfam" id="PF25944"/>
    </source>
</evidence>
<proteinExistence type="inferred from homology"/>
<dbReference type="AlphaFoldDB" id="A0AAX2A681"/>
<dbReference type="Gene3D" id="1.10.287.470">
    <property type="entry name" value="Helix hairpin bin"/>
    <property type="match status" value="1"/>
</dbReference>
<evidence type="ECO:0000313" key="10">
    <source>
        <dbReference type="Proteomes" id="UP000289193"/>
    </source>
</evidence>
<dbReference type="RefSeq" id="WP_114837961.1">
    <property type="nucleotide sequence ID" value="NZ_CP031217.1"/>
</dbReference>
<accession>A0AAX2A681</accession>
<dbReference type="Pfam" id="PF25967">
    <property type="entry name" value="RND-MFP_C"/>
    <property type="match status" value="1"/>
</dbReference>
<dbReference type="Pfam" id="PF25917">
    <property type="entry name" value="BSH_RND"/>
    <property type="match status" value="1"/>
</dbReference>
<dbReference type="SUPFAM" id="SSF111369">
    <property type="entry name" value="HlyD-like secretion proteins"/>
    <property type="match status" value="1"/>
</dbReference>
<evidence type="ECO:0000256" key="1">
    <source>
        <dbReference type="ARBA" id="ARBA00004196"/>
    </source>
</evidence>
<evidence type="ECO:0000313" key="8">
    <source>
        <dbReference type="EMBL" id="RXK09747.1"/>
    </source>
</evidence>
<dbReference type="InterPro" id="IPR058626">
    <property type="entry name" value="MdtA-like_b-barrel"/>
</dbReference>
<evidence type="ECO:0000313" key="7">
    <source>
        <dbReference type="EMBL" id="AXH11063.1"/>
    </source>
</evidence>
<dbReference type="GO" id="GO:0046677">
    <property type="term" value="P:response to antibiotic"/>
    <property type="evidence" value="ECO:0007669"/>
    <property type="project" value="TreeGrafter"/>
</dbReference>
<dbReference type="InterPro" id="IPR058624">
    <property type="entry name" value="MdtA-like_HH"/>
</dbReference>
<dbReference type="Gene3D" id="2.40.50.100">
    <property type="match status" value="1"/>
</dbReference>
<dbReference type="Gene3D" id="2.40.30.170">
    <property type="match status" value="1"/>
</dbReference>
<dbReference type="Proteomes" id="UP000253850">
    <property type="component" value="Chromosome"/>
</dbReference>
<reference evidence="8 10" key="1">
    <citation type="submission" date="2017-10" db="EMBL/GenBank/DDBJ databases">
        <title>Genomics of the genus Arcobacter.</title>
        <authorList>
            <person name="Perez-Cataluna A."/>
            <person name="Figueras M.J."/>
        </authorList>
    </citation>
    <scope>NUCLEOTIDE SEQUENCE [LARGE SCALE GENOMIC DNA]</scope>
    <source>
        <strain evidence="8 10">CECT 7835</strain>
    </source>
</reference>
<protein>
    <submittedName>
        <fullName evidence="8">Efflux transporter periplasmic adaptor subunit</fullName>
    </submittedName>
    <submittedName>
        <fullName evidence="7">RND family efflux system, membrane fusion protein</fullName>
    </submittedName>
</protein>
<feature type="domain" description="Multidrug resistance protein MdtA-like barrel-sandwich hybrid" evidence="4">
    <location>
        <begin position="68"/>
        <end position="195"/>
    </location>
</feature>
<dbReference type="InterPro" id="IPR058627">
    <property type="entry name" value="MdtA-like_C"/>
</dbReference>
<dbReference type="EMBL" id="CP031217">
    <property type="protein sequence ID" value="AXH11063.1"/>
    <property type="molecule type" value="Genomic_DNA"/>
</dbReference>
<dbReference type="PROSITE" id="PS51257">
    <property type="entry name" value="PROKAR_LIPOPROTEIN"/>
    <property type="match status" value="1"/>
</dbReference>
<dbReference type="Gene3D" id="2.40.420.20">
    <property type="match status" value="1"/>
</dbReference>
<reference evidence="7 9" key="2">
    <citation type="submission" date="2018-07" db="EMBL/GenBank/DDBJ databases">
        <title>Complete genome of the Arcobacter bivalviorum type strain LMG 26154.</title>
        <authorList>
            <person name="Miller W.G."/>
            <person name="Yee E."/>
            <person name="Bono J.L."/>
        </authorList>
    </citation>
    <scope>NUCLEOTIDE SEQUENCE [LARGE SCALE GENOMIC DNA]</scope>
    <source>
        <strain evidence="7 9">LMG 26154</strain>
    </source>
</reference>
<feature type="domain" description="Multidrug resistance protein MdtA-like beta-barrel" evidence="5">
    <location>
        <begin position="202"/>
        <end position="279"/>
    </location>
</feature>
<feature type="domain" description="Multidrug resistance protein MdtA-like C-terminal permuted SH3" evidence="6">
    <location>
        <begin position="286"/>
        <end position="345"/>
    </location>
</feature>
<dbReference type="EMBL" id="PDKM01000004">
    <property type="protein sequence ID" value="RXK09747.1"/>
    <property type="molecule type" value="Genomic_DNA"/>
</dbReference>
<dbReference type="NCBIfam" id="TIGR01730">
    <property type="entry name" value="RND_mfp"/>
    <property type="match status" value="1"/>
</dbReference>
<dbReference type="InterPro" id="IPR058625">
    <property type="entry name" value="MdtA-like_BSH"/>
</dbReference>
<evidence type="ECO:0000313" key="9">
    <source>
        <dbReference type="Proteomes" id="UP000253850"/>
    </source>
</evidence>
<evidence type="ECO:0000259" key="3">
    <source>
        <dbReference type="Pfam" id="PF25876"/>
    </source>
</evidence>
<dbReference type="GO" id="GO:0030313">
    <property type="term" value="C:cell envelope"/>
    <property type="evidence" value="ECO:0007669"/>
    <property type="project" value="UniProtKB-SubCell"/>
</dbReference>
<dbReference type="GO" id="GO:0005886">
    <property type="term" value="C:plasma membrane"/>
    <property type="evidence" value="ECO:0007669"/>
    <property type="project" value="TreeGrafter"/>
</dbReference>
<dbReference type="GO" id="GO:0022857">
    <property type="term" value="F:transmembrane transporter activity"/>
    <property type="evidence" value="ECO:0007669"/>
    <property type="project" value="InterPro"/>
</dbReference>
<name>A0AAX2A681_9BACT</name>
<dbReference type="Proteomes" id="UP000289193">
    <property type="component" value="Unassembled WGS sequence"/>
</dbReference>
<gene>
    <name evidence="7" type="ORF">ABIV_0021</name>
    <name evidence="8" type="ORF">CRV05_08435</name>
</gene>